<dbReference type="AlphaFoldDB" id="A0AAE9UP87"/>
<evidence type="ECO:0000313" key="2">
    <source>
        <dbReference type="Proteomes" id="UP001164948"/>
    </source>
</evidence>
<organism evidence="1 2">
    <name type="scientific">Streptococcus dysgalactiae</name>
    <dbReference type="NCBI Taxonomy" id="1334"/>
    <lineage>
        <taxon>Bacteria</taxon>
        <taxon>Bacillati</taxon>
        <taxon>Bacillota</taxon>
        <taxon>Bacilli</taxon>
        <taxon>Lactobacillales</taxon>
        <taxon>Streptococcaceae</taxon>
        <taxon>Streptococcus</taxon>
    </lineage>
</organism>
<sequence>MTSQEVIDIISRIPEDCQSPLAYLLQSLENLKEERRLEAKILAHKRAQSYYES</sequence>
<gene>
    <name evidence="1" type="ORF">MP619_06695</name>
</gene>
<dbReference type="Proteomes" id="UP001164948">
    <property type="component" value="Chromosome"/>
</dbReference>
<reference evidence="1" key="1">
    <citation type="submission" date="2022-03" db="EMBL/GenBank/DDBJ databases">
        <title>Characterization and genomic analysis of a Streptococcus dysgalactiae associated with cultured channel catfish mortalities in China.</title>
        <authorList>
            <person name="Wang J."/>
            <person name="Geng Y."/>
        </authorList>
    </citation>
    <scope>NUCLEOTIDE SEQUENCE</scope>
    <source>
        <strain evidence="1">WJ001</strain>
    </source>
</reference>
<accession>A0AAE9UP87</accession>
<protein>
    <submittedName>
        <fullName evidence="1">Uncharacterized protein</fullName>
    </submittedName>
</protein>
<dbReference type="EMBL" id="CP095081">
    <property type="protein sequence ID" value="WAI94209.1"/>
    <property type="molecule type" value="Genomic_DNA"/>
</dbReference>
<dbReference type="RefSeq" id="WP_268227899.1">
    <property type="nucleotide sequence ID" value="NZ_CP095081.1"/>
</dbReference>
<evidence type="ECO:0000313" key="1">
    <source>
        <dbReference type="EMBL" id="WAI94209.1"/>
    </source>
</evidence>
<proteinExistence type="predicted"/>
<name>A0AAE9UP87_STRDY</name>